<protein>
    <submittedName>
        <fullName evidence="1">Uncharacterized protein</fullName>
    </submittedName>
</protein>
<proteinExistence type="predicted"/>
<comment type="caution">
    <text evidence="1">The sequence shown here is derived from an EMBL/GenBank/DDBJ whole genome shotgun (WGS) entry which is preliminary data.</text>
</comment>
<evidence type="ECO:0000313" key="1">
    <source>
        <dbReference type="EMBL" id="TDQ39217.1"/>
    </source>
</evidence>
<dbReference type="Proteomes" id="UP000295632">
    <property type="component" value="Unassembled WGS sequence"/>
</dbReference>
<name>A0A4V3D595_9BACI</name>
<dbReference type="RefSeq" id="WP_133580645.1">
    <property type="nucleotide sequence ID" value="NZ_SNYJ01000008.1"/>
</dbReference>
<evidence type="ECO:0000313" key="2">
    <source>
        <dbReference type="Proteomes" id="UP000295632"/>
    </source>
</evidence>
<organism evidence="1 2">
    <name type="scientific">Aureibacillus halotolerans</name>
    <dbReference type="NCBI Taxonomy" id="1508390"/>
    <lineage>
        <taxon>Bacteria</taxon>
        <taxon>Bacillati</taxon>
        <taxon>Bacillota</taxon>
        <taxon>Bacilli</taxon>
        <taxon>Bacillales</taxon>
        <taxon>Bacillaceae</taxon>
        <taxon>Aureibacillus</taxon>
    </lineage>
</organism>
<gene>
    <name evidence="1" type="ORF">EV213_108169</name>
</gene>
<sequence>MTKDQLHDLHEYVGTEQPALYAEAMTESLDPVVILYKVFDQLTARVEELEDLHQWAGGRDA</sequence>
<reference evidence="1 2" key="1">
    <citation type="submission" date="2019-03" db="EMBL/GenBank/DDBJ databases">
        <title>Genomic Encyclopedia of Type Strains, Phase IV (KMG-IV): sequencing the most valuable type-strain genomes for metagenomic binning, comparative biology and taxonomic classification.</title>
        <authorList>
            <person name="Goeker M."/>
        </authorList>
    </citation>
    <scope>NUCLEOTIDE SEQUENCE [LARGE SCALE GENOMIC DNA]</scope>
    <source>
        <strain evidence="1 2">DSM 28697</strain>
    </source>
</reference>
<dbReference type="AlphaFoldDB" id="A0A4V3D595"/>
<accession>A0A4V3D595</accession>
<keyword evidence="2" id="KW-1185">Reference proteome</keyword>
<dbReference type="EMBL" id="SNYJ01000008">
    <property type="protein sequence ID" value="TDQ39217.1"/>
    <property type="molecule type" value="Genomic_DNA"/>
</dbReference>